<dbReference type="PROSITE" id="PS51257">
    <property type="entry name" value="PROKAR_LIPOPROTEIN"/>
    <property type="match status" value="1"/>
</dbReference>
<accession>A0A1Q9E708</accession>
<dbReference type="EMBL" id="LSRX01000242">
    <property type="protein sequence ID" value="OLQ03207.1"/>
    <property type="molecule type" value="Genomic_DNA"/>
</dbReference>
<comment type="caution">
    <text evidence="2">The sequence shown here is derived from an EMBL/GenBank/DDBJ whole genome shotgun (WGS) entry which is preliminary data.</text>
</comment>
<reference evidence="2 3" key="1">
    <citation type="submission" date="2016-02" db="EMBL/GenBank/DDBJ databases">
        <title>Genome analysis of coral dinoflagellate symbionts highlights evolutionary adaptations to a symbiotic lifestyle.</title>
        <authorList>
            <person name="Aranda M."/>
            <person name="Li Y."/>
            <person name="Liew Y.J."/>
            <person name="Baumgarten S."/>
            <person name="Simakov O."/>
            <person name="Wilson M."/>
            <person name="Piel J."/>
            <person name="Ashoor H."/>
            <person name="Bougouffa S."/>
            <person name="Bajic V.B."/>
            <person name="Ryu T."/>
            <person name="Ravasi T."/>
            <person name="Bayer T."/>
            <person name="Micklem G."/>
            <person name="Kim H."/>
            <person name="Bhak J."/>
            <person name="Lajeunesse T.C."/>
            <person name="Voolstra C.R."/>
        </authorList>
    </citation>
    <scope>NUCLEOTIDE SEQUENCE [LARGE SCALE GENOMIC DNA]</scope>
    <source>
        <strain evidence="2 3">CCMP2467</strain>
    </source>
</reference>
<keyword evidence="3" id="KW-1185">Reference proteome</keyword>
<feature type="chain" id="PRO_5012841887" description="Protein kinase domain-containing protein" evidence="1">
    <location>
        <begin position="20"/>
        <end position="339"/>
    </location>
</feature>
<evidence type="ECO:0008006" key="4">
    <source>
        <dbReference type="Google" id="ProtNLM"/>
    </source>
</evidence>
<dbReference type="OrthoDB" id="5984265at2759"/>
<keyword evidence="1" id="KW-0732">Signal</keyword>
<dbReference type="Proteomes" id="UP000186817">
    <property type="component" value="Unassembled WGS sequence"/>
</dbReference>
<name>A0A1Q9E708_SYMMI</name>
<organism evidence="2 3">
    <name type="scientific">Symbiodinium microadriaticum</name>
    <name type="common">Dinoflagellate</name>
    <name type="synonym">Zooxanthella microadriatica</name>
    <dbReference type="NCBI Taxonomy" id="2951"/>
    <lineage>
        <taxon>Eukaryota</taxon>
        <taxon>Sar</taxon>
        <taxon>Alveolata</taxon>
        <taxon>Dinophyceae</taxon>
        <taxon>Suessiales</taxon>
        <taxon>Symbiodiniaceae</taxon>
        <taxon>Symbiodinium</taxon>
    </lineage>
</organism>
<sequence>MAKRLYTATPLLLPPAVCACPHVNWEEWRTPQHMVQVEFAEQGVGPETSLDVLDQELAEERAWTLAWGTKDAGFVALQSEVEMMRMLPPHPNIVGLLGELVDDDGFVVPFCPGGSVGEEPDIQQMVVQLRPGEVAQMRMAVEETTSTEYLYRGELQEPEAAKRHLHAAAEAWMSSAQERPHKQARSHRVYNTADKDVQPWYKKWTCRLVSWDELVVQVRQDMAEFTQAAAAATDPSELDTQAPTVPATLQYESWSGEGAAVDIDNAETVPMGIFPESAPQWKLRVDVLRRCGELLDLIGGYGWRRRLGDDPSMVYLERGIRILEAMTPVELASNHKKAL</sequence>
<evidence type="ECO:0000256" key="1">
    <source>
        <dbReference type="SAM" id="SignalP"/>
    </source>
</evidence>
<evidence type="ECO:0000313" key="3">
    <source>
        <dbReference type="Proteomes" id="UP000186817"/>
    </source>
</evidence>
<dbReference type="AlphaFoldDB" id="A0A1Q9E708"/>
<gene>
    <name evidence="2" type="ORF">AK812_SmicGene13855</name>
</gene>
<evidence type="ECO:0000313" key="2">
    <source>
        <dbReference type="EMBL" id="OLQ03207.1"/>
    </source>
</evidence>
<proteinExistence type="predicted"/>
<protein>
    <recommendedName>
        <fullName evidence="4">Protein kinase domain-containing protein</fullName>
    </recommendedName>
</protein>
<feature type="signal peptide" evidence="1">
    <location>
        <begin position="1"/>
        <end position="19"/>
    </location>
</feature>